<dbReference type="InterPro" id="IPR050109">
    <property type="entry name" value="HTH-type_TetR-like_transc_reg"/>
</dbReference>
<dbReference type="InterPro" id="IPR036271">
    <property type="entry name" value="Tet_transcr_reg_TetR-rel_C_sf"/>
</dbReference>
<dbReference type="EMBL" id="JARULZ010000002">
    <property type="protein sequence ID" value="MEH0637704.1"/>
    <property type="molecule type" value="Genomic_DNA"/>
</dbReference>
<evidence type="ECO:0000256" key="2">
    <source>
        <dbReference type="ARBA" id="ARBA00023125"/>
    </source>
</evidence>
<evidence type="ECO:0000256" key="4">
    <source>
        <dbReference type="PROSITE-ProRule" id="PRU00335"/>
    </source>
</evidence>
<dbReference type="SUPFAM" id="SSF48498">
    <property type="entry name" value="Tetracyclin repressor-like, C-terminal domain"/>
    <property type="match status" value="1"/>
</dbReference>
<dbReference type="PANTHER" id="PTHR30055:SF234">
    <property type="entry name" value="HTH-TYPE TRANSCRIPTIONAL REGULATOR BETI"/>
    <property type="match status" value="1"/>
</dbReference>
<dbReference type="InterPro" id="IPR023772">
    <property type="entry name" value="DNA-bd_HTH_TetR-type_CS"/>
</dbReference>
<dbReference type="Pfam" id="PF21935">
    <property type="entry name" value="TetR_C_45"/>
    <property type="match status" value="1"/>
</dbReference>
<evidence type="ECO:0000313" key="6">
    <source>
        <dbReference type="EMBL" id="MEH0637704.1"/>
    </source>
</evidence>
<feature type="domain" description="HTH tetR-type" evidence="5">
    <location>
        <begin position="8"/>
        <end position="68"/>
    </location>
</feature>
<evidence type="ECO:0000313" key="7">
    <source>
        <dbReference type="Proteomes" id="UP001310290"/>
    </source>
</evidence>
<organism evidence="6 7">
    <name type="scientific">Streptomyces bottropensis</name>
    <dbReference type="NCBI Taxonomy" id="42235"/>
    <lineage>
        <taxon>Bacteria</taxon>
        <taxon>Bacillati</taxon>
        <taxon>Actinomycetota</taxon>
        <taxon>Actinomycetes</taxon>
        <taxon>Kitasatosporales</taxon>
        <taxon>Streptomycetaceae</taxon>
        <taxon>Streptomyces</taxon>
    </lineage>
</organism>
<evidence type="ECO:0000256" key="1">
    <source>
        <dbReference type="ARBA" id="ARBA00023015"/>
    </source>
</evidence>
<dbReference type="PANTHER" id="PTHR30055">
    <property type="entry name" value="HTH-TYPE TRANSCRIPTIONAL REGULATOR RUTR"/>
    <property type="match status" value="1"/>
</dbReference>
<evidence type="ECO:0000259" key="5">
    <source>
        <dbReference type="PROSITE" id="PS50977"/>
    </source>
</evidence>
<evidence type="ECO:0000256" key="3">
    <source>
        <dbReference type="ARBA" id="ARBA00023163"/>
    </source>
</evidence>
<dbReference type="InterPro" id="IPR001647">
    <property type="entry name" value="HTH_TetR"/>
</dbReference>
<dbReference type="InterPro" id="IPR009057">
    <property type="entry name" value="Homeodomain-like_sf"/>
</dbReference>
<accession>A0ABU8AVK1</accession>
<dbReference type="InterPro" id="IPR047923">
    <property type="entry name" value="ArpA-like"/>
</dbReference>
<dbReference type="InterPro" id="IPR054126">
    <property type="entry name" value="CprB_TetR_C"/>
</dbReference>
<dbReference type="Pfam" id="PF00440">
    <property type="entry name" value="TetR_N"/>
    <property type="match status" value="1"/>
</dbReference>
<keyword evidence="2 4" id="KW-0238">DNA-binding</keyword>
<dbReference type="Gene3D" id="1.10.357.10">
    <property type="entry name" value="Tetracycline Repressor, domain 2"/>
    <property type="match status" value="1"/>
</dbReference>
<dbReference type="SUPFAM" id="SSF46689">
    <property type="entry name" value="Homeodomain-like"/>
    <property type="match status" value="1"/>
</dbReference>
<dbReference type="RefSeq" id="WP_028796879.1">
    <property type="nucleotide sequence ID" value="NZ_JARULZ010000002.1"/>
</dbReference>
<dbReference type="GeneID" id="96269176"/>
<protein>
    <submittedName>
        <fullName evidence="6">ScbR family autoregulator-binding transcription factor</fullName>
    </submittedName>
</protein>
<dbReference type="Proteomes" id="UP001310290">
    <property type="component" value="Unassembled WGS sequence"/>
</dbReference>
<sequence>MAQQARAVETRRLILQGAALVFDEMGYDAASIKEILSRVSVTKGALYFHFPSKEDLARGVLEEQTLHLHVSPQTSKLQEVIDLTMAVAHALPNDAMLRAGSRLALERGSIDFASDSPFLSWAKVCEQLLEQARRDGEVLPHVDCHETAELIVGSFTGIQAFSQISSALLDLETRVSAMWKHILPSVAIPAALARLDTAPDRGARLQQAQQAQQAAAV</sequence>
<dbReference type="NCBIfam" id="NF041196">
    <property type="entry name" value="ScbR_bind_reg"/>
    <property type="match status" value="1"/>
</dbReference>
<dbReference type="PROSITE" id="PS01081">
    <property type="entry name" value="HTH_TETR_1"/>
    <property type="match status" value="1"/>
</dbReference>
<name>A0ABU8AVK1_9ACTN</name>
<keyword evidence="1" id="KW-0805">Transcription regulation</keyword>
<keyword evidence="7" id="KW-1185">Reference proteome</keyword>
<feature type="DNA-binding region" description="H-T-H motif" evidence="4">
    <location>
        <begin position="31"/>
        <end position="50"/>
    </location>
</feature>
<dbReference type="PRINTS" id="PR00455">
    <property type="entry name" value="HTHTETR"/>
</dbReference>
<dbReference type="PROSITE" id="PS50977">
    <property type="entry name" value="HTH_TETR_2"/>
    <property type="match status" value="1"/>
</dbReference>
<gene>
    <name evidence="6" type="ORF">QBA35_31075</name>
</gene>
<proteinExistence type="predicted"/>
<comment type="caution">
    <text evidence="6">The sequence shown here is derived from an EMBL/GenBank/DDBJ whole genome shotgun (WGS) entry which is preliminary data.</text>
</comment>
<keyword evidence="3" id="KW-0804">Transcription</keyword>
<reference evidence="6" key="1">
    <citation type="submission" date="2023-04" db="EMBL/GenBank/DDBJ databases">
        <title>Genomic diversity of scab-causing Streptomyces spp. in the province of Quebec, Canada.</title>
        <authorList>
            <person name="Biessy A."/>
            <person name="Cadieux M."/>
            <person name="Ciotola M."/>
            <person name="Filion M."/>
        </authorList>
    </citation>
    <scope>NUCLEOTIDE SEQUENCE</scope>
    <source>
        <strain evidence="6">B21-115</strain>
    </source>
</reference>